<dbReference type="SUPFAM" id="SSF51658">
    <property type="entry name" value="Xylose isomerase-like"/>
    <property type="match status" value="1"/>
</dbReference>
<name>A0A512BY84_9HYPH</name>
<evidence type="ECO:0000313" key="3">
    <source>
        <dbReference type="Proteomes" id="UP000321085"/>
    </source>
</evidence>
<organism evidence="2 3">
    <name type="scientific">Microvirga aerophila</name>
    <dbReference type="NCBI Taxonomy" id="670291"/>
    <lineage>
        <taxon>Bacteria</taxon>
        <taxon>Pseudomonadati</taxon>
        <taxon>Pseudomonadota</taxon>
        <taxon>Alphaproteobacteria</taxon>
        <taxon>Hyphomicrobiales</taxon>
        <taxon>Methylobacteriaceae</taxon>
        <taxon>Microvirga</taxon>
    </lineage>
</organism>
<evidence type="ECO:0000313" key="2">
    <source>
        <dbReference type="EMBL" id="GEO16916.1"/>
    </source>
</evidence>
<dbReference type="AlphaFoldDB" id="A0A512BY84"/>
<gene>
    <name evidence="2" type="ORF">MAE02_46120</name>
</gene>
<dbReference type="InterPro" id="IPR050312">
    <property type="entry name" value="IolE/XylAMocC-like"/>
</dbReference>
<reference evidence="2 3" key="1">
    <citation type="submission" date="2019-07" db="EMBL/GenBank/DDBJ databases">
        <title>Whole genome shotgun sequence of Microvirga aerophila NBRC 106136.</title>
        <authorList>
            <person name="Hosoyama A."/>
            <person name="Uohara A."/>
            <person name="Ohji S."/>
            <person name="Ichikawa N."/>
        </authorList>
    </citation>
    <scope>NUCLEOTIDE SEQUENCE [LARGE SCALE GENOMIC DNA]</scope>
    <source>
        <strain evidence="2 3">NBRC 106136</strain>
    </source>
</reference>
<accession>A0A512BY84</accession>
<dbReference type="Gene3D" id="3.20.20.150">
    <property type="entry name" value="Divalent-metal-dependent TIM barrel enzymes"/>
    <property type="match status" value="1"/>
</dbReference>
<dbReference type="Pfam" id="PF01261">
    <property type="entry name" value="AP_endonuc_2"/>
    <property type="match status" value="1"/>
</dbReference>
<proteinExistence type="predicted"/>
<dbReference type="EMBL" id="BJYU01000081">
    <property type="protein sequence ID" value="GEO16916.1"/>
    <property type="molecule type" value="Genomic_DNA"/>
</dbReference>
<comment type="caution">
    <text evidence="2">The sequence shown here is derived from an EMBL/GenBank/DDBJ whole genome shotgun (WGS) entry which is preliminary data.</text>
</comment>
<dbReference type="OrthoDB" id="7914296at2"/>
<dbReference type="RefSeq" id="WP_114188573.1">
    <property type="nucleotide sequence ID" value="NZ_BJYU01000081.1"/>
</dbReference>
<dbReference type="InterPro" id="IPR013022">
    <property type="entry name" value="Xyl_isomerase-like_TIM-brl"/>
</dbReference>
<dbReference type="InterPro" id="IPR036237">
    <property type="entry name" value="Xyl_isomerase-like_sf"/>
</dbReference>
<feature type="domain" description="Xylose isomerase-like TIM barrel" evidence="1">
    <location>
        <begin position="22"/>
        <end position="242"/>
    </location>
</feature>
<dbReference type="Proteomes" id="UP000321085">
    <property type="component" value="Unassembled WGS sequence"/>
</dbReference>
<evidence type="ECO:0000259" key="1">
    <source>
        <dbReference type="Pfam" id="PF01261"/>
    </source>
</evidence>
<sequence length="281" mass="30120">MAQPISVSTAAFDGYDLPVALDEIAGAGGKAVEIAYIKGYVSFDETAFTPANAAAVARALSQSGLSSMAVSAHVNASLPEAVEQLKRRMDFARRIGANIVITNAGPASLRDNLKQNLDQLIPEAAAQNVVIAFENPGHGSGDLLSTVADAADLVQSVGSPWVRINYDIGNIFTYSREQIHPEDDFEAVLAYVAHLHLKDVHSTPEGWTFTSIGDGSINYKKILRRLSQLGSTAPVGIELPLRLKRPGRQDPFRAPDPLPLSMIRAAVMRSLDFVESELSAV</sequence>
<dbReference type="PANTHER" id="PTHR12110">
    <property type="entry name" value="HYDROXYPYRUVATE ISOMERASE"/>
    <property type="match status" value="1"/>
</dbReference>
<keyword evidence="3" id="KW-1185">Reference proteome</keyword>
<dbReference type="PANTHER" id="PTHR12110:SF53">
    <property type="entry name" value="BLR5974 PROTEIN"/>
    <property type="match status" value="1"/>
</dbReference>
<protein>
    <recommendedName>
        <fullName evidence="1">Xylose isomerase-like TIM barrel domain-containing protein</fullName>
    </recommendedName>
</protein>